<reference evidence="2 3" key="1">
    <citation type="submission" date="2021-03" db="EMBL/GenBank/DDBJ databases">
        <title>Enterococcal diversity collection.</title>
        <authorList>
            <person name="Gilmore M.S."/>
            <person name="Schwartzman J."/>
            <person name="Van Tyne D."/>
            <person name="Martin M."/>
            <person name="Earl A.M."/>
            <person name="Manson A.L."/>
            <person name="Straub T."/>
            <person name="Salamzade R."/>
            <person name="Saavedra J."/>
            <person name="Lebreton F."/>
            <person name="Prichula J."/>
            <person name="Schaufler K."/>
            <person name="Gaca A."/>
            <person name="Sgardioli B."/>
            <person name="Wagenaar J."/>
            <person name="Strong T."/>
        </authorList>
    </citation>
    <scope>NUCLEOTIDE SEQUENCE [LARGE SCALE GENOMIC DNA]</scope>
    <source>
        <strain evidence="2 3">DIV0080</strain>
    </source>
</reference>
<feature type="transmembrane region" description="Helical" evidence="1">
    <location>
        <begin position="145"/>
        <end position="164"/>
    </location>
</feature>
<evidence type="ECO:0000256" key="1">
    <source>
        <dbReference type="SAM" id="Phobius"/>
    </source>
</evidence>
<dbReference type="EMBL" id="JAFLVX010000011">
    <property type="protein sequence ID" value="MBO0476135.1"/>
    <property type="molecule type" value="Genomic_DNA"/>
</dbReference>
<keyword evidence="3" id="KW-1185">Reference proteome</keyword>
<accession>A0ABS3HS41</accession>
<feature type="transmembrane region" description="Helical" evidence="1">
    <location>
        <begin position="6"/>
        <end position="23"/>
    </location>
</feature>
<evidence type="ECO:0000313" key="3">
    <source>
        <dbReference type="Proteomes" id="UP000664857"/>
    </source>
</evidence>
<organism evidence="2 3">
    <name type="scientific">Candidatus Vagococcus giribetii</name>
    <dbReference type="NCBI Taxonomy" id="2230876"/>
    <lineage>
        <taxon>Bacteria</taxon>
        <taxon>Bacillati</taxon>
        <taxon>Bacillota</taxon>
        <taxon>Bacilli</taxon>
        <taxon>Lactobacillales</taxon>
        <taxon>Enterococcaceae</taxon>
        <taxon>Vagococcus</taxon>
    </lineage>
</organism>
<feature type="transmembrane region" description="Helical" evidence="1">
    <location>
        <begin position="30"/>
        <end position="53"/>
    </location>
</feature>
<dbReference type="Pfam" id="PF06541">
    <property type="entry name" value="ABC_trans_CmpB"/>
    <property type="match status" value="1"/>
</dbReference>
<comment type="caution">
    <text evidence="2">The sequence shown here is derived from an EMBL/GenBank/DDBJ whole genome shotgun (WGS) entry which is preliminary data.</text>
</comment>
<gene>
    <name evidence="2" type="ORF">DOK76_03575</name>
</gene>
<dbReference type="RefSeq" id="WP_206965045.1">
    <property type="nucleotide sequence ID" value="NZ_JAFLVX010000011.1"/>
</dbReference>
<evidence type="ECO:0008006" key="4">
    <source>
        <dbReference type="Google" id="ProtNLM"/>
    </source>
</evidence>
<evidence type="ECO:0000313" key="2">
    <source>
        <dbReference type="EMBL" id="MBO0476135.1"/>
    </source>
</evidence>
<feature type="transmembrane region" description="Helical" evidence="1">
    <location>
        <begin position="106"/>
        <end position="125"/>
    </location>
</feature>
<keyword evidence="1" id="KW-0472">Membrane</keyword>
<proteinExistence type="predicted"/>
<sequence>MESLFMTFFAYAFIGWLWESFYCSLKAKHFVYRGFLLGPYCPVYGFGVSAVLLLVPENAGTLLNLYLNIVVIVTVIEFLTSWILEKLFNMKLWDYTNVPFNIEGRVAVPVSLFWGVGCLVLIKLINPVIQELLSDFSQMTNHIGPIILFVLFMLDCLSTFVFTLTTKKEVEAIVDTTDTENAALKEYRLKNLFINNKSSEGREKVLEWLGNRPKKLHHRHLNRLLSNYPNLRFKKK</sequence>
<protein>
    <recommendedName>
        <fullName evidence="4">ABC transporter permease</fullName>
    </recommendedName>
</protein>
<keyword evidence="1" id="KW-1133">Transmembrane helix</keyword>
<keyword evidence="1" id="KW-0812">Transmembrane</keyword>
<name>A0ABS3HS41_9ENTE</name>
<dbReference type="InterPro" id="IPR010540">
    <property type="entry name" value="CmpB_TMEM229"/>
</dbReference>
<feature type="transmembrane region" description="Helical" evidence="1">
    <location>
        <begin position="65"/>
        <end position="85"/>
    </location>
</feature>
<dbReference type="Proteomes" id="UP000664857">
    <property type="component" value="Unassembled WGS sequence"/>
</dbReference>